<dbReference type="InterPro" id="IPR003593">
    <property type="entry name" value="AAA+_ATPase"/>
</dbReference>
<dbReference type="PROSITE" id="PS51724">
    <property type="entry name" value="SPOR"/>
    <property type="match status" value="1"/>
</dbReference>
<feature type="domain" description="SPOR" evidence="1">
    <location>
        <begin position="342"/>
        <end position="423"/>
    </location>
</feature>
<dbReference type="Proteomes" id="UP000575898">
    <property type="component" value="Unassembled WGS sequence"/>
</dbReference>
<protein>
    <submittedName>
        <fullName evidence="2">Type II secretory pathway predicted ATPase ExeA</fullName>
    </submittedName>
</protein>
<evidence type="ECO:0000313" key="3">
    <source>
        <dbReference type="Proteomes" id="UP000575898"/>
    </source>
</evidence>
<dbReference type="GO" id="GO:0016887">
    <property type="term" value="F:ATP hydrolysis activity"/>
    <property type="evidence" value="ECO:0007669"/>
    <property type="project" value="InterPro"/>
</dbReference>
<keyword evidence="3" id="KW-1185">Reference proteome</keyword>
<dbReference type="Gene3D" id="3.30.70.1070">
    <property type="entry name" value="Sporulation related repeat"/>
    <property type="match status" value="1"/>
</dbReference>
<dbReference type="InterPro" id="IPR007730">
    <property type="entry name" value="SPOR-like_dom"/>
</dbReference>
<dbReference type="SUPFAM" id="SSF52540">
    <property type="entry name" value="P-loop containing nucleoside triphosphate hydrolases"/>
    <property type="match status" value="1"/>
</dbReference>
<dbReference type="RefSeq" id="WP_184040425.1">
    <property type="nucleotide sequence ID" value="NZ_JACHHY010000017.1"/>
</dbReference>
<dbReference type="PANTHER" id="PTHR35894:SF1">
    <property type="entry name" value="PHOSPHORIBULOKINASE _ URIDINE KINASE FAMILY"/>
    <property type="match status" value="1"/>
</dbReference>
<dbReference type="InterPro" id="IPR027417">
    <property type="entry name" value="P-loop_NTPase"/>
</dbReference>
<dbReference type="InterPro" id="IPR036680">
    <property type="entry name" value="SPOR-like_sf"/>
</dbReference>
<name>A0A840MM39_9PROT</name>
<reference evidence="2 3" key="1">
    <citation type="submission" date="2020-08" db="EMBL/GenBank/DDBJ databases">
        <title>Genomic Encyclopedia of Type Strains, Phase IV (KMG-IV): sequencing the most valuable type-strain genomes for metagenomic binning, comparative biology and taxonomic classification.</title>
        <authorList>
            <person name="Goeker M."/>
        </authorList>
    </citation>
    <scope>NUCLEOTIDE SEQUENCE [LARGE SCALE GENOMIC DNA]</scope>
    <source>
        <strain evidence="2 3">DSM 27165</strain>
    </source>
</reference>
<dbReference type="GO" id="GO:0042834">
    <property type="term" value="F:peptidoglycan binding"/>
    <property type="evidence" value="ECO:0007669"/>
    <property type="project" value="InterPro"/>
</dbReference>
<gene>
    <name evidence="2" type="ORF">HNQ59_002782</name>
</gene>
<organism evidence="2 3">
    <name type="scientific">Chitinivorax tropicus</name>
    <dbReference type="NCBI Taxonomy" id="714531"/>
    <lineage>
        <taxon>Bacteria</taxon>
        <taxon>Pseudomonadati</taxon>
        <taxon>Pseudomonadota</taxon>
        <taxon>Betaproteobacteria</taxon>
        <taxon>Chitinivorax</taxon>
    </lineage>
</organism>
<dbReference type="InterPro" id="IPR052026">
    <property type="entry name" value="ExeA_AAA_ATPase_DNA-bind"/>
</dbReference>
<dbReference type="SMART" id="SM00382">
    <property type="entry name" value="AAA"/>
    <property type="match status" value="1"/>
</dbReference>
<dbReference type="Pfam" id="PF13401">
    <property type="entry name" value="AAA_22"/>
    <property type="match status" value="1"/>
</dbReference>
<dbReference type="Gene3D" id="3.40.50.300">
    <property type="entry name" value="P-loop containing nucleotide triphosphate hydrolases"/>
    <property type="match status" value="1"/>
</dbReference>
<accession>A0A840MM39</accession>
<dbReference type="PANTHER" id="PTHR35894">
    <property type="entry name" value="GENERAL SECRETION PATHWAY PROTEIN A-RELATED"/>
    <property type="match status" value="1"/>
</dbReference>
<dbReference type="InterPro" id="IPR049945">
    <property type="entry name" value="AAA_22"/>
</dbReference>
<dbReference type="EMBL" id="JACHHY010000017">
    <property type="protein sequence ID" value="MBB5019480.1"/>
    <property type="molecule type" value="Genomic_DNA"/>
</dbReference>
<proteinExistence type="predicted"/>
<comment type="caution">
    <text evidence="2">The sequence shown here is derived from an EMBL/GenBank/DDBJ whole genome shotgun (WGS) entry which is preliminary data.</text>
</comment>
<sequence length="431" mass="47325">MYLAHFGLTEPPFKITPHPDFFYAGAQRGATLEALLYAVTSGEGIVKVVGEVGSGKTMLCRMLIDRLPATVDLVYLANPNISADDILFAIADELKLPWDATRPMQAMKQLQACLIDKYAANRQVVVLIDEAHAMPPDSLERVRLLSNLENGHHKLLQMVLFGQPELDQNLSLPDMRQLRERIVHQFELAPLAGRDVGEYLRFRLRAAGYKGPDNFARQAIRLIANESEGLTRRINILADKALLAAFADGAFAIQAKHARQAIRDSGFRRPKVPWSRVAWVGGSVTLGLLLGLGMRAMSTDLPTSRIEPPPMVAPTALPRPALNTGIVEARLQAATDWLLSAPAGFFTIQLISMVESTPDQLSGELKRIALTLDQTKLYVTQSDMQGRPGYVVYYGSFSNRAEALDALAALPDAVRADKPVLRTLAGVRRNG</sequence>
<evidence type="ECO:0000313" key="2">
    <source>
        <dbReference type="EMBL" id="MBB5019480.1"/>
    </source>
</evidence>
<evidence type="ECO:0000259" key="1">
    <source>
        <dbReference type="PROSITE" id="PS51724"/>
    </source>
</evidence>
<dbReference type="AlphaFoldDB" id="A0A840MM39"/>